<comment type="caution">
    <text evidence="2">The sequence shown here is derived from an EMBL/GenBank/DDBJ whole genome shotgun (WGS) entry which is preliminary data.</text>
</comment>
<feature type="non-terminal residue" evidence="2">
    <location>
        <position position="74"/>
    </location>
</feature>
<dbReference type="Proteomes" id="UP000269945">
    <property type="component" value="Unassembled WGS sequence"/>
</dbReference>
<organism evidence="2 3">
    <name type="scientific">Gulo gulo</name>
    <name type="common">Wolverine</name>
    <name type="synonym">Gluton</name>
    <dbReference type="NCBI Taxonomy" id="48420"/>
    <lineage>
        <taxon>Eukaryota</taxon>
        <taxon>Metazoa</taxon>
        <taxon>Chordata</taxon>
        <taxon>Craniata</taxon>
        <taxon>Vertebrata</taxon>
        <taxon>Euteleostomi</taxon>
        <taxon>Mammalia</taxon>
        <taxon>Eutheria</taxon>
        <taxon>Laurasiatheria</taxon>
        <taxon>Carnivora</taxon>
        <taxon>Caniformia</taxon>
        <taxon>Musteloidea</taxon>
        <taxon>Mustelidae</taxon>
        <taxon>Guloninae</taxon>
        <taxon>Gulo</taxon>
    </lineage>
</organism>
<feature type="non-terminal residue" evidence="2">
    <location>
        <position position="1"/>
    </location>
</feature>
<feature type="region of interest" description="Disordered" evidence="1">
    <location>
        <begin position="38"/>
        <end position="74"/>
    </location>
</feature>
<accession>A0A9X9LG02</accession>
<evidence type="ECO:0000256" key="1">
    <source>
        <dbReference type="SAM" id="MobiDB-lite"/>
    </source>
</evidence>
<sequence length="74" mass="8155">RHSQPAPERQGADERLTLLSHVLLLESVSEDVVCPATQRASGTAAHHPLDRPGPPCQEPQESRLPEWLEAGGWR</sequence>
<evidence type="ECO:0000313" key="2">
    <source>
        <dbReference type="EMBL" id="VCW67174.1"/>
    </source>
</evidence>
<dbReference type="AlphaFoldDB" id="A0A9X9LG02"/>
<keyword evidence="3" id="KW-1185">Reference proteome</keyword>
<proteinExistence type="predicted"/>
<protein>
    <submittedName>
        <fullName evidence="2">Uncharacterized protein</fullName>
    </submittedName>
</protein>
<gene>
    <name evidence="2" type="ORF">BN2614_LOCUS3</name>
</gene>
<name>A0A9X9LG02_GULGU</name>
<reference evidence="2 3" key="1">
    <citation type="submission" date="2018-10" db="EMBL/GenBank/DDBJ databases">
        <authorList>
            <person name="Ekblom R."/>
            <person name="Jareborg N."/>
        </authorList>
    </citation>
    <scope>NUCLEOTIDE SEQUENCE [LARGE SCALE GENOMIC DNA]</scope>
    <source>
        <tissue evidence="2">Muscle</tissue>
    </source>
</reference>
<evidence type="ECO:0000313" key="3">
    <source>
        <dbReference type="Proteomes" id="UP000269945"/>
    </source>
</evidence>
<dbReference type="EMBL" id="CYRY02002475">
    <property type="protein sequence ID" value="VCW67174.1"/>
    <property type="molecule type" value="Genomic_DNA"/>
</dbReference>